<dbReference type="Proteomes" id="UP000319732">
    <property type="component" value="Unassembled WGS sequence"/>
</dbReference>
<dbReference type="OrthoDB" id="5730196at2"/>
<protein>
    <submittedName>
        <fullName evidence="4">Efflux RND transporter periplasmic adaptor subunit</fullName>
    </submittedName>
</protein>
<sequence>MSGYKKLLYPVCILLCGLGAMLGFASLSKEPVRRVVETPAQPVHVAPVEYTARQLRVFSQGVVQPKYQTRLTAEVEGKIIYLAGGFVRGGFVKKGELLVQVDAEDYQAALTEAEAQLAEAEAAYELELARGRIARDERRTHQAIASRLGLRKPQLAMETARVKAASAALRRAESDLAKTNIHAPFDLLVYERDVSLATYVQKGQDIGTVFDSSVAEVRLPVAGNQLQYLPAPDAVREVVIEALYEGKKQQWSGRIVREEGVIDQTSRMTYLVAEIPDPYGLQAVDRHGAPLQFGIYVTAVIAGKKLSRASSIPQHLVIDERVAVMDENHKLRLKTVEIARREGDDVIIVSGIEDSEHLILSALTYAVEGTDLLPLATPAVDVSQVPDNTLGLVR</sequence>
<evidence type="ECO:0000256" key="3">
    <source>
        <dbReference type="SAM" id="Phobius"/>
    </source>
</evidence>
<evidence type="ECO:0000313" key="4">
    <source>
        <dbReference type="EMBL" id="TQV80093.1"/>
    </source>
</evidence>
<keyword evidence="2" id="KW-0175">Coiled coil</keyword>
<dbReference type="PANTHER" id="PTHR30469">
    <property type="entry name" value="MULTIDRUG RESISTANCE PROTEIN MDTA"/>
    <property type="match status" value="1"/>
</dbReference>
<proteinExistence type="inferred from homology"/>
<dbReference type="NCBIfam" id="TIGR01730">
    <property type="entry name" value="RND_mfp"/>
    <property type="match status" value="1"/>
</dbReference>
<dbReference type="EMBL" id="VHSG01000010">
    <property type="protein sequence ID" value="TQV80093.1"/>
    <property type="molecule type" value="Genomic_DNA"/>
</dbReference>
<organism evidence="4 5">
    <name type="scientific">Exilibacterium tricleocarpae</name>
    <dbReference type="NCBI Taxonomy" id="2591008"/>
    <lineage>
        <taxon>Bacteria</taxon>
        <taxon>Pseudomonadati</taxon>
        <taxon>Pseudomonadota</taxon>
        <taxon>Gammaproteobacteria</taxon>
        <taxon>Cellvibrionales</taxon>
        <taxon>Cellvibrionaceae</taxon>
        <taxon>Exilibacterium</taxon>
    </lineage>
</organism>
<reference evidence="4 5" key="1">
    <citation type="submission" date="2019-06" db="EMBL/GenBank/DDBJ databases">
        <title>Whole genome sequence for Cellvibrionaceae sp. R142.</title>
        <authorList>
            <person name="Wang G."/>
        </authorList>
    </citation>
    <scope>NUCLEOTIDE SEQUENCE [LARGE SCALE GENOMIC DNA]</scope>
    <source>
        <strain evidence="4 5">R142</strain>
    </source>
</reference>
<dbReference type="Gene3D" id="2.40.50.100">
    <property type="match status" value="1"/>
</dbReference>
<dbReference type="AlphaFoldDB" id="A0A545TSA2"/>
<dbReference type="InterPro" id="IPR006143">
    <property type="entry name" value="RND_pump_MFP"/>
</dbReference>
<keyword evidence="5" id="KW-1185">Reference proteome</keyword>
<feature type="transmembrane region" description="Helical" evidence="3">
    <location>
        <begin position="7"/>
        <end position="27"/>
    </location>
</feature>
<dbReference type="Gene3D" id="2.40.30.170">
    <property type="match status" value="1"/>
</dbReference>
<dbReference type="RefSeq" id="WP_142904192.1">
    <property type="nucleotide sequence ID" value="NZ_ML660092.1"/>
</dbReference>
<dbReference type="GO" id="GO:0015562">
    <property type="term" value="F:efflux transmembrane transporter activity"/>
    <property type="evidence" value="ECO:0007669"/>
    <property type="project" value="TreeGrafter"/>
</dbReference>
<evidence type="ECO:0000313" key="5">
    <source>
        <dbReference type="Proteomes" id="UP000319732"/>
    </source>
</evidence>
<keyword evidence="3" id="KW-0472">Membrane</keyword>
<keyword evidence="3" id="KW-0812">Transmembrane</keyword>
<feature type="coiled-coil region" evidence="2">
    <location>
        <begin position="103"/>
        <end position="130"/>
    </location>
</feature>
<dbReference type="SUPFAM" id="SSF111369">
    <property type="entry name" value="HlyD-like secretion proteins"/>
    <property type="match status" value="1"/>
</dbReference>
<comment type="caution">
    <text evidence="4">The sequence shown here is derived from an EMBL/GenBank/DDBJ whole genome shotgun (WGS) entry which is preliminary data.</text>
</comment>
<accession>A0A545TSA2</accession>
<name>A0A545TSA2_9GAMM</name>
<evidence type="ECO:0000256" key="1">
    <source>
        <dbReference type="ARBA" id="ARBA00009477"/>
    </source>
</evidence>
<comment type="similarity">
    <text evidence="1">Belongs to the membrane fusion protein (MFP) (TC 8.A.1) family.</text>
</comment>
<dbReference type="Gene3D" id="2.40.420.20">
    <property type="match status" value="1"/>
</dbReference>
<dbReference type="PANTHER" id="PTHR30469:SF12">
    <property type="entry name" value="MULTIDRUG RESISTANCE PROTEIN MDTA"/>
    <property type="match status" value="1"/>
</dbReference>
<dbReference type="Gene3D" id="1.10.287.470">
    <property type="entry name" value="Helix hairpin bin"/>
    <property type="match status" value="1"/>
</dbReference>
<evidence type="ECO:0000256" key="2">
    <source>
        <dbReference type="SAM" id="Coils"/>
    </source>
</evidence>
<dbReference type="GO" id="GO:1990281">
    <property type="term" value="C:efflux pump complex"/>
    <property type="evidence" value="ECO:0007669"/>
    <property type="project" value="TreeGrafter"/>
</dbReference>
<gene>
    <name evidence="4" type="ORF">FKG94_10515</name>
</gene>
<keyword evidence="3" id="KW-1133">Transmembrane helix</keyword>